<reference evidence="2 3" key="1">
    <citation type="submission" date="2019-03" db="EMBL/GenBank/DDBJ databases">
        <title>This is whole genome sequence of Paenibacillus sp MS74 strain.</title>
        <authorList>
            <person name="Trinh H.N."/>
        </authorList>
    </citation>
    <scope>NUCLEOTIDE SEQUENCE [LARGE SCALE GENOMIC DNA]</scope>
    <source>
        <strain evidence="2 3">MS74</strain>
    </source>
</reference>
<dbReference type="PANTHER" id="PTHR12110">
    <property type="entry name" value="HYDROXYPYRUVATE ISOMERASE"/>
    <property type="match status" value="1"/>
</dbReference>
<dbReference type="Gene3D" id="3.20.20.150">
    <property type="entry name" value="Divalent-metal-dependent TIM barrel enzymes"/>
    <property type="match status" value="1"/>
</dbReference>
<accession>A0A4R5KZA1</accession>
<organism evidence="2 3">
    <name type="scientific">Paenibacillus piri</name>
    <dbReference type="NCBI Taxonomy" id="2547395"/>
    <lineage>
        <taxon>Bacteria</taxon>
        <taxon>Bacillati</taxon>
        <taxon>Bacillota</taxon>
        <taxon>Bacilli</taxon>
        <taxon>Bacillales</taxon>
        <taxon>Paenibacillaceae</taxon>
        <taxon>Paenibacillus</taxon>
    </lineage>
</organism>
<dbReference type="SUPFAM" id="SSF51658">
    <property type="entry name" value="Xylose isomerase-like"/>
    <property type="match status" value="1"/>
</dbReference>
<gene>
    <name evidence="2" type="ORF">E1757_02755</name>
</gene>
<evidence type="ECO:0000313" key="2">
    <source>
        <dbReference type="EMBL" id="TDG00566.1"/>
    </source>
</evidence>
<dbReference type="PANTHER" id="PTHR12110:SF53">
    <property type="entry name" value="BLR5974 PROTEIN"/>
    <property type="match status" value="1"/>
</dbReference>
<dbReference type="RefSeq" id="WP_133225275.1">
    <property type="nucleotide sequence ID" value="NZ_SMRT01000001.1"/>
</dbReference>
<name>A0A4R5KZA1_9BACL</name>
<dbReference type="OrthoDB" id="110795at2"/>
<dbReference type="InterPro" id="IPR036237">
    <property type="entry name" value="Xyl_isomerase-like_sf"/>
</dbReference>
<dbReference type="Pfam" id="PF01261">
    <property type="entry name" value="AP_endonuc_2"/>
    <property type="match status" value="1"/>
</dbReference>
<dbReference type="GO" id="GO:0016853">
    <property type="term" value="F:isomerase activity"/>
    <property type="evidence" value="ECO:0007669"/>
    <property type="project" value="UniProtKB-KW"/>
</dbReference>
<dbReference type="InterPro" id="IPR050312">
    <property type="entry name" value="IolE/XylAMocC-like"/>
</dbReference>
<sequence>MKLRGAGVSLLSNDTVSQFDKLRAKLAKVKEAGFDAVELPIAGMKLIVNGAIDRARLDAYVGLLREFPLQVTVHAPFDMNLFRQDHLQSEQRVFMASLEIAGAIGAQMMVYHVGRFVGEEQFMHPHTWKIYSESEKQRLMEEEIEFLRLAGNRARQLSLRIGMENMRPYLDCRDYCYSVIPQALALQVEAINHPHVGIALDVGHLHMAVRMYELNLRQQLEAMLPYVMHLHIHDNFGRASFSTEKNQYELVQLGRGDMHVPIGNGEVPIREIVSMLAPTFDGFLIHEIRDQYESVWAELPKRFDQLPDAGTAGDGLRTFAG</sequence>
<keyword evidence="3" id="KW-1185">Reference proteome</keyword>
<protein>
    <submittedName>
        <fullName evidence="2">Sugar phosphate isomerase/epimerase</fullName>
    </submittedName>
</protein>
<proteinExistence type="predicted"/>
<dbReference type="InterPro" id="IPR013022">
    <property type="entry name" value="Xyl_isomerase-like_TIM-brl"/>
</dbReference>
<dbReference type="EMBL" id="SMRT01000001">
    <property type="protein sequence ID" value="TDG00566.1"/>
    <property type="molecule type" value="Genomic_DNA"/>
</dbReference>
<keyword evidence="2" id="KW-0413">Isomerase</keyword>
<evidence type="ECO:0000259" key="1">
    <source>
        <dbReference type="Pfam" id="PF01261"/>
    </source>
</evidence>
<evidence type="ECO:0000313" key="3">
    <source>
        <dbReference type="Proteomes" id="UP000295636"/>
    </source>
</evidence>
<dbReference type="AlphaFoldDB" id="A0A4R5KZA1"/>
<dbReference type="Proteomes" id="UP000295636">
    <property type="component" value="Unassembled WGS sequence"/>
</dbReference>
<comment type="caution">
    <text evidence="2">The sequence shown here is derived from an EMBL/GenBank/DDBJ whole genome shotgun (WGS) entry which is preliminary data.</text>
</comment>
<feature type="domain" description="Xylose isomerase-like TIM barrel" evidence="1">
    <location>
        <begin position="26"/>
        <end position="299"/>
    </location>
</feature>